<proteinExistence type="predicted"/>
<dbReference type="InterPro" id="IPR005312">
    <property type="entry name" value="DUF1759"/>
</dbReference>
<dbReference type="WBParaSite" id="PDA_v2.g15749.t1">
    <property type="protein sequence ID" value="PDA_v2.g15749.t1"/>
    <property type="gene ID" value="PDA_v2.g15749"/>
</dbReference>
<evidence type="ECO:0000313" key="1">
    <source>
        <dbReference type="Proteomes" id="UP000887578"/>
    </source>
</evidence>
<dbReference type="Pfam" id="PF03564">
    <property type="entry name" value="DUF1759"/>
    <property type="match status" value="1"/>
</dbReference>
<name>A0A914PC66_9BILA</name>
<reference evidence="2" key="1">
    <citation type="submission" date="2022-11" db="UniProtKB">
        <authorList>
            <consortium name="WormBaseParasite"/>
        </authorList>
    </citation>
    <scope>IDENTIFICATION</scope>
</reference>
<keyword evidence="1" id="KW-1185">Reference proteome</keyword>
<sequence>MSGQLRRDLGRDRALAERHCNEYRQLITTFPAPWDIKARAKFKACLAKLERDFNAMEESWRKWREYIDGLDDENEHDTEADLYNEWKENQQYVQCDDDLSDAIAEINAYMEVPWTPAPVAAPSIAGSSEDEDDEDFTPIQLSSLNIPKFDGDYTKWNSFWELFDLFIHQRKHAAVSKLAALRSLLQGNALAEIEGFTISGANYDTVVKTLKDRFGNEQFVIRELENKLDSFPPAKPNAASIGSTVTAVTNLCRQL</sequence>
<evidence type="ECO:0000313" key="2">
    <source>
        <dbReference type="WBParaSite" id="PDA_v2.g15749.t1"/>
    </source>
</evidence>
<dbReference type="PANTHER" id="PTHR22954">
    <property type="entry name" value="RETROVIRAL PROTEASE-RELATED"/>
    <property type="match status" value="1"/>
</dbReference>
<dbReference type="Proteomes" id="UP000887578">
    <property type="component" value="Unplaced"/>
</dbReference>
<dbReference type="AlphaFoldDB" id="A0A914PC66"/>
<organism evidence="1 2">
    <name type="scientific">Panagrolaimus davidi</name>
    <dbReference type="NCBI Taxonomy" id="227884"/>
    <lineage>
        <taxon>Eukaryota</taxon>
        <taxon>Metazoa</taxon>
        <taxon>Ecdysozoa</taxon>
        <taxon>Nematoda</taxon>
        <taxon>Chromadorea</taxon>
        <taxon>Rhabditida</taxon>
        <taxon>Tylenchina</taxon>
        <taxon>Panagrolaimomorpha</taxon>
        <taxon>Panagrolaimoidea</taxon>
        <taxon>Panagrolaimidae</taxon>
        <taxon>Panagrolaimus</taxon>
    </lineage>
</organism>
<dbReference type="PANTHER" id="PTHR22954:SF3">
    <property type="entry name" value="PROTEIN CBG08539"/>
    <property type="match status" value="1"/>
</dbReference>
<protein>
    <submittedName>
        <fullName evidence="2">Uncharacterized protein</fullName>
    </submittedName>
</protein>
<accession>A0A914PC66</accession>